<proteinExistence type="predicted"/>
<sequence length="64" mass="6898">MFSERFSNLAVPHALRLCHLPGALRGTLFAPGHPTWVTDENTPAKCAAALGQGMGQAPRRPFRA</sequence>
<reference evidence="1 2" key="1">
    <citation type="submission" date="2017-01" db="EMBL/GenBank/DDBJ databases">
        <authorList>
            <person name="Mah S.A."/>
            <person name="Swanson W.J."/>
            <person name="Moy G.W."/>
            <person name="Vacquier V.D."/>
        </authorList>
    </citation>
    <scope>NUCLEOTIDE SEQUENCE [LARGE SCALE GENOMIC DNA]</scope>
    <source>
        <strain evidence="1 2">DSM 29590</strain>
    </source>
</reference>
<name>A0A1N7F632_9RHOB</name>
<evidence type="ECO:0000313" key="1">
    <source>
        <dbReference type="EMBL" id="SIR95712.1"/>
    </source>
</evidence>
<dbReference type="Proteomes" id="UP000186019">
    <property type="component" value="Unassembled WGS sequence"/>
</dbReference>
<evidence type="ECO:0000313" key="2">
    <source>
        <dbReference type="Proteomes" id="UP000186019"/>
    </source>
</evidence>
<dbReference type="EMBL" id="FTNV01000001">
    <property type="protein sequence ID" value="SIR95712.1"/>
    <property type="molecule type" value="Genomic_DNA"/>
</dbReference>
<dbReference type="AlphaFoldDB" id="A0A1N7F632"/>
<gene>
    <name evidence="1" type="ORF">SAMN05421666_0775</name>
</gene>
<keyword evidence="2" id="KW-1185">Reference proteome</keyword>
<accession>A0A1N7F632</accession>
<organism evidence="1 2">
    <name type="scientific">Roseovarius nanhaiticus</name>
    <dbReference type="NCBI Taxonomy" id="573024"/>
    <lineage>
        <taxon>Bacteria</taxon>
        <taxon>Pseudomonadati</taxon>
        <taxon>Pseudomonadota</taxon>
        <taxon>Alphaproteobacteria</taxon>
        <taxon>Rhodobacterales</taxon>
        <taxon>Roseobacteraceae</taxon>
        <taxon>Roseovarius</taxon>
    </lineage>
</organism>
<dbReference type="STRING" id="573024.SAMN05216208_1360"/>
<protein>
    <submittedName>
        <fullName evidence="1">Uncharacterized protein</fullName>
    </submittedName>
</protein>